<gene>
    <name evidence="1" type="ORF">NCTC9381_05776</name>
</gene>
<reference evidence="1 2" key="1">
    <citation type="submission" date="2018-06" db="EMBL/GenBank/DDBJ databases">
        <authorList>
            <consortium name="Pathogen Informatics"/>
            <person name="Doyle S."/>
        </authorList>
    </citation>
    <scope>NUCLEOTIDE SEQUENCE [LARGE SCALE GENOMIC DNA]</scope>
    <source>
        <strain evidence="1 2">NCTC9381</strain>
    </source>
</reference>
<dbReference type="SUPFAM" id="SSF48371">
    <property type="entry name" value="ARM repeat"/>
    <property type="match status" value="1"/>
</dbReference>
<name>A0A379LU00_ENTAG</name>
<keyword evidence="2" id="KW-1185">Reference proteome</keyword>
<dbReference type="InterPro" id="IPR016024">
    <property type="entry name" value="ARM-type_fold"/>
</dbReference>
<dbReference type="GeneID" id="66827394"/>
<dbReference type="RefSeq" id="WP_062759005.1">
    <property type="nucleotide sequence ID" value="NZ_CP034149.1"/>
</dbReference>
<evidence type="ECO:0000313" key="1">
    <source>
        <dbReference type="EMBL" id="SUE06913.1"/>
    </source>
</evidence>
<evidence type="ECO:0000313" key="2">
    <source>
        <dbReference type="Proteomes" id="UP000254640"/>
    </source>
</evidence>
<organism evidence="1 2">
    <name type="scientific">Enterobacter agglomerans</name>
    <name type="common">Erwinia herbicola</name>
    <name type="synonym">Pantoea agglomerans</name>
    <dbReference type="NCBI Taxonomy" id="549"/>
    <lineage>
        <taxon>Bacteria</taxon>
        <taxon>Pseudomonadati</taxon>
        <taxon>Pseudomonadota</taxon>
        <taxon>Gammaproteobacteria</taxon>
        <taxon>Enterobacterales</taxon>
        <taxon>Erwiniaceae</taxon>
        <taxon>Pantoea</taxon>
        <taxon>Pantoea agglomerans group</taxon>
    </lineage>
</organism>
<protein>
    <submittedName>
        <fullName evidence="1">Uncharacterized protein</fullName>
    </submittedName>
</protein>
<accession>A0A379LU00</accession>
<sequence>MLLQESLKQEVTEAVKKSLTFDIFYQRIRPDISAFVAATSQLPLKSLDDWERLIRWQIDSSFYTSGYKRTGAEIQQVGSLRWMDLCHADGFRRERALRTLSVGAPNSFLFALAVRRLNDWVPQVREAAREALPSIAAASDPEVIVDVLFITLPYWTSWGRAGEKEHEVLTDIISMENVTASLKKRLICTSSGPAATVFTQAGRTSVLDNFLSEIAESSIQPSLRAKAYRCLFEGKIIWSEGMEWKWIDKAFGVRRRVPVLNEKTIAVSRPFIDILRMAILDRSPMVRRIAGEMLIKELENICDEAFSMATQLASDISESVAERGRFALVCLKKDK</sequence>
<dbReference type="AlphaFoldDB" id="A0A379LU00"/>
<dbReference type="EMBL" id="UGSO01000002">
    <property type="protein sequence ID" value="SUE06913.1"/>
    <property type="molecule type" value="Genomic_DNA"/>
</dbReference>
<dbReference type="Proteomes" id="UP000254640">
    <property type="component" value="Unassembled WGS sequence"/>
</dbReference>
<proteinExistence type="predicted"/>